<dbReference type="InterPro" id="IPR050553">
    <property type="entry name" value="Thioredoxin_ResA/DsbE_sf"/>
</dbReference>
<keyword evidence="1" id="KW-1133">Transmembrane helix</keyword>
<dbReference type="Gene3D" id="3.40.30.10">
    <property type="entry name" value="Glutaredoxin"/>
    <property type="match status" value="1"/>
</dbReference>
<organism evidence="3 4">
    <name type="scientific">Sphingobacterium siyangense</name>
    <dbReference type="NCBI Taxonomy" id="459529"/>
    <lineage>
        <taxon>Bacteria</taxon>
        <taxon>Pseudomonadati</taxon>
        <taxon>Bacteroidota</taxon>
        <taxon>Sphingobacteriia</taxon>
        <taxon>Sphingobacteriales</taxon>
        <taxon>Sphingobacteriaceae</taxon>
        <taxon>Sphingobacterium</taxon>
    </lineage>
</organism>
<accession>A0A420FGF2</accession>
<evidence type="ECO:0000313" key="4">
    <source>
        <dbReference type="Proteomes" id="UP000286402"/>
    </source>
</evidence>
<sequence>MTNRSNWMSALLDKVAYLAAIKGAEKNNLKKIQNAWDKKYSFNCIVYSLRQIMSACTPVPMPKSIKGMFSIRTILILFLMMFSFHMFSLSAQTPRKDSGAEGLVKIIPLKIGDTIPEELWNMPLEIIKPTAQNATGTLADYRNQKLLILDFWNTWCKSCIKLFPKVDSLNAEFNGRLSIVPVSNDPSKKVIPWMRDKEIVLKSTNVLGDNDTTGIGAYFPRKILPHVVIIADNKVKAITFPEYINRKNLNDMLHGRDVLIKMKYDDLNFNPRYPLFVNDLNGPENNFKSRSIFSGLLDGIPSMYLLSHDSLRNRIILKMVNNVFMNSWVAVYPEAAMYANNQIIYPSDQQKLMDSVLTYELIFPADAEDRLRAKVKSDLDSYFGWTADTVTRDIPTLVFRETTDARKNATQDLAFNHPVVLDKQRMSLRGLIYTINMDRERGIYAMPAKTNILFDEKKEWQFKSLKEMNRWLKRYGVIATIEMNRVKQLIIRKL</sequence>
<dbReference type="AlphaFoldDB" id="A0A420FGF2"/>
<keyword evidence="1" id="KW-0812">Transmembrane</keyword>
<keyword evidence="4" id="KW-1185">Reference proteome</keyword>
<keyword evidence="1" id="KW-0472">Membrane</keyword>
<dbReference type="SUPFAM" id="SSF52833">
    <property type="entry name" value="Thioredoxin-like"/>
    <property type="match status" value="1"/>
</dbReference>
<dbReference type="InterPro" id="IPR036249">
    <property type="entry name" value="Thioredoxin-like_sf"/>
</dbReference>
<dbReference type="EMBL" id="MCAQ01000028">
    <property type="protein sequence ID" value="RKF31921.1"/>
    <property type="molecule type" value="Genomic_DNA"/>
</dbReference>
<feature type="transmembrane region" description="Helical" evidence="1">
    <location>
        <begin position="69"/>
        <end position="87"/>
    </location>
</feature>
<evidence type="ECO:0000259" key="2">
    <source>
        <dbReference type="PROSITE" id="PS51352"/>
    </source>
</evidence>
<comment type="caution">
    <text evidence="3">The sequence shown here is derived from an EMBL/GenBank/DDBJ whole genome shotgun (WGS) entry which is preliminary data.</text>
</comment>
<dbReference type="PANTHER" id="PTHR42852">
    <property type="entry name" value="THIOL:DISULFIDE INTERCHANGE PROTEIN DSBE"/>
    <property type="match status" value="1"/>
</dbReference>
<dbReference type="RefSeq" id="WP_120336145.1">
    <property type="nucleotide sequence ID" value="NZ_MCAQ01000028.1"/>
</dbReference>
<name>A0A420FGF2_9SPHI</name>
<feature type="domain" description="Thioredoxin" evidence="2">
    <location>
        <begin position="109"/>
        <end position="261"/>
    </location>
</feature>
<dbReference type="InterPro" id="IPR013766">
    <property type="entry name" value="Thioredoxin_domain"/>
</dbReference>
<proteinExistence type="predicted"/>
<evidence type="ECO:0000313" key="3">
    <source>
        <dbReference type="EMBL" id="RKF31921.1"/>
    </source>
</evidence>
<reference evidence="3 4" key="1">
    <citation type="submission" date="2016-07" db="EMBL/GenBank/DDBJ databases">
        <title>Genome analysis of Sphingobacterium siyangense T12B17.</title>
        <authorList>
            <person name="Xu D."/>
            <person name="Su Y."/>
            <person name="Zheng S."/>
        </authorList>
    </citation>
    <scope>NUCLEOTIDE SEQUENCE [LARGE SCALE GENOMIC DNA]</scope>
    <source>
        <strain evidence="3 4">T12B17</strain>
    </source>
</reference>
<evidence type="ECO:0000256" key="1">
    <source>
        <dbReference type="SAM" id="Phobius"/>
    </source>
</evidence>
<gene>
    <name evidence="3" type="ORF">BCY89_17380</name>
</gene>
<dbReference type="InterPro" id="IPR000866">
    <property type="entry name" value="AhpC/TSA"/>
</dbReference>
<dbReference type="Proteomes" id="UP000286402">
    <property type="component" value="Unassembled WGS sequence"/>
</dbReference>
<dbReference type="PANTHER" id="PTHR42852:SF13">
    <property type="entry name" value="PROTEIN DIPZ"/>
    <property type="match status" value="1"/>
</dbReference>
<dbReference type="GO" id="GO:0016209">
    <property type="term" value="F:antioxidant activity"/>
    <property type="evidence" value="ECO:0007669"/>
    <property type="project" value="InterPro"/>
</dbReference>
<dbReference type="Pfam" id="PF00578">
    <property type="entry name" value="AhpC-TSA"/>
    <property type="match status" value="1"/>
</dbReference>
<dbReference type="PROSITE" id="PS51352">
    <property type="entry name" value="THIOREDOXIN_2"/>
    <property type="match status" value="1"/>
</dbReference>
<protein>
    <recommendedName>
        <fullName evidence="2">Thioredoxin domain-containing protein</fullName>
    </recommendedName>
</protein>
<dbReference type="GO" id="GO:0016491">
    <property type="term" value="F:oxidoreductase activity"/>
    <property type="evidence" value="ECO:0007669"/>
    <property type="project" value="InterPro"/>
</dbReference>